<evidence type="ECO:0000256" key="1">
    <source>
        <dbReference type="SAM" id="MobiDB-lite"/>
    </source>
</evidence>
<name>A0A8H5T0G2_FUSHE</name>
<proteinExistence type="predicted"/>
<dbReference type="AlphaFoldDB" id="A0A8H5T0G2"/>
<dbReference type="Pfam" id="PF14529">
    <property type="entry name" value="Exo_endo_phos_2"/>
    <property type="match status" value="1"/>
</dbReference>
<feature type="region of interest" description="Disordered" evidence="1">
    <location>
        <begin position="232"/>
        <end position="291"/>
    </location>
</feature>
<reference evidence="3 4" key="1">
    <citation type="submission" date="2020-05" db="EMBL/GenBank/DDBJ databases">
        <title>Identification and distribution of gene clusters putatively required for synthesis of sphingolipid metabolism inhibitors in phylogenetically diverse species of the filamentous fungus Fusarium.</title>
        <authorList>
            <person name="Kim H.-S."/>
            <person name="Busman M."/>
            <person name="Brown D.W."/>
            <person name="Divon H."/>
            <person name="Uhlig S."/>
            <person name="Proctor R.H."/>
        </authorList>
    </citation>
    <scope>NUCLEOTIDE SEQUENCE [LARGE SCALE GENOMIC DNA]</scope>
    <source>
        <strain evidence="3 4">NRRL 20693</strain>
    </source>
</reference>
<dbReference type="OrthoDB" id="5062850at2759"/>
<evidence type="ECO:0000313" key="4">
    <source>
        <dbReference type="Proteomes" id="UP000567885"/>
    </source>
</evidence>
<gene>
    <name evidence="3" type="ORF">FHETE_9068</name>
</gene>
<evidence type="ECO:0000313" key="3">
    <source>
        <dbReference type="EMBL" id="KAF5660097.1"/>
    </source>
</evidence>
<dbReference type="InterPro" id="IPR005135">
    <property type="entry name" value="Endo/exonuclease/phosphatase"/>
</dbReference>
<dbReference type="Gene3D" id="3.60.10.10">
    <property type="entry name" value="Endonuclease/exonuclease/phosphatase"/>
    <property type="match status" value="1"/>
</dbReference>
<dbReference type="EMBL" id="JAAGWQ010000200">
    <property type="protein sequence ID" value="KAF5660097.1"/>
    <property type="molecule type" value="Genomic_DNA"/>
</dbReference>
<protein>
    <recommendedName>
        <fullName evidence="2">Endonuclease/exonuclease/phosphatase domain-containing protein</fullName>
    </recommendedName>
</protein>
<dbReference type="GO" id="GO:0003824">
    <property type="term" value="F:catalytic activity"/>
    <property type="evidence" value="ECO:0007669"/>
    <property type="project" value="InterPro"/>
</dbReference>
<dbReference type="SUPFAM" id="SSF56219">
    <property type="entry name" value="DNase I-like"/>
    <property type="match status" value="1"/>
</dbReference>
<feature type="compositionally biased region" description="Polar residues" evidence="1">
    <location>
        <begin position="232"/>
        <end position="242"/>
    </location>
</feature>
<dbReference type="InterPro" id="IPR036691">
    <property type="entry name" value="Endo/exonu/phosph_ase_sf"/>
</dbReference>
<dbReference type="Proteomes" id="UP000567885">
    <property type="component" value="Unassembled WGS sequence"/>
</dbReference>
<organism evidence="3 4">
    <name type="scientific">Fusarium heterosporum</name>
    <dbReference type="NCBI Taxonomy" id="42747"/>
    <lineage>
        <taxon>Eukaryota</taxon>
        <taxon>Fungi</taxon>
        <taxon>Dikarya</taxon>
        <taxon>Ascomycota</taxon>
        <taxon>Pezizomycotina</taxon>
        <taxon>Sordariomycetes</taxon>
        <taxon>Hypocreomycetidae</taxon>
        <taxon>Hypocreales</taxon>
        <taxon>Nectriaceae</taxon>
        <taxon>Fusarium</taxon>
        <taxon>Fusarium heterosporum species complex</taxon>
    </lineage>
</organism>
<sequence length="948" mass="108776">MTASGEVAIHNVHNTNSTHEQISIDHLVHRMAGLELRIVVGDFNLHHISWAGDLLKPGQTSALAHDLADKMKAAGMELITEKGCRTYTWSSREDDSTALCIDLTFVSQDLKLKPLTWSVDDNSLWDKSDHRPIRTVLTLTNVLCKRVHYKYDKAALGAYQEMIAAKMAGLSHCPLDSKADLDRAAHMLLEEVGDCLDKCIPTCAANPPPRSKYPLDPSIRLTLQTEAITIAESGQNLTTRHSGCNDGGDRKRTRSSRAINIVDTSARRASSQTPKPSDGEKAPEIPFPRLDPNRYQFEMDRNVDEAIVDHIIRQLPSEKASGYDKIANEATKMTRVIITCAALALEGLAMTGKVNFADLPTELKQQIYREYFKVKDGFIYYAQSDSLKTADNRSIELSLMFTCRSIANDTRHLPLSLNSVQFSALYRQDWQNLAGCFNLVATYHRILQSDFVMHLARFMTPDMFSQLAAEYPEFESRLRQNMRNHQRWIEELDEDLESPTTNSDDENPFNELRHGMCATVRYFADYWSDNGTIQSDCYRGFATVDNWSEHDLQGFWPGTYSEIQDCLSYCLHLLAEKKPTEFATHVSRTFPRWTGTRHVEDFMSLEFKPWAIPSKAEVIRAIKLLDLGDVWELPNNWYYTPSYHYNEDYENDPPSFLSPNFDRRGHVHVPFGVRCREKIRFSAVANAIRFFERRLSADQRTQIRSLVLHEDFTSVNQPSCHMHGLVAFFKENPLLRVERRADWLRCVVTRLNRPSDVATNLQLGRDREPELYWTSIGRDIARWLFDALAATKTDVPATSFVFVLEAGSHRNFATDMFQRYVHRGNAWARAYKQLTESGLLIMGEVSYLVDRSMDKYEHVEVIDHLVNNASTVLRCDFNTGIPWNYETLVNETMRLSDLEWFETWRERSGQTGRSTVRLAPDITYESWVADHFEVQTEHENMHPITANK</sequence>
<accession>A0A8H5T0G2</accession>
<evidence type="ECO:0000259" key="2">
    <source>
        <dbReference type="Pfam" id="PF14529"/>
    </source>
</evidence>
<keyword evidence="4" id="KW-1185">Reference proteome</keyword>
<comment type="caution">
    <text evidence="3">The sequence shown here is derived from an EMBL/GenBank/DDBJ whole genome shotgun (WGS) entry which is preliminary data.</text>
</comment>
<feature type="domain" description="Endonuclease/exonuclease/phosphatase" evidence="2">
    <location>
        <begin position="9"/>
        <end position="133"/>
    </location>
</feature>